<dbReference type="PANTHER" id="PTHR33908">
    <property type="entry name" value="MANNOSYLTRANSFERASE YKCB-RELATED"/>
    <property type="match status" value="1"/>
</dbReference>
<feature type="transmembrane region" description="Helical" evidence="8">
    <location>
        <begin position="347"/>
        <end position="367"/>
    </location>
</feature>
<feature type="transmembrane region" description="Helical" evidence="8">
    <location>
        <begin position="6"/>
        <end position="23"/>
    </location>
</feature>
<gene>
    <name evidence="10" type="ORF">UR38_C0001G0073</name>
</gene>
<keyword evidence="2" id="KW-1003">Cell membrane</keyword>
<evidence type="ECO:0000256" key="5">
    <source>
        <dbReference type="ARBA" id="ARBA00022692"/>
    </source>
</evidence>
<feature type="transmembrane region" description="Helical" evidence="8">
    <location>
        <begin position="202"/>
        <end position="222"/>
    </location>
</feature>
<evidence type="ECO:0000256" key="1">
    <source>
        <dbReference type="ARBA" id="ARBA00004651"/>
    </source>
</evidence>
<evidence type="ECO:0000256" key="7">
    <source>
        <dbReference type="ARBA" id="ARBA00023136"/>
    </source>
</evidence>
<proteinExistence type="predicted"/>
<evidence type="ECO:0000313" key="11">
    <source>
        <dbReference type="Proteomes" id="UP000033995"/>
    </source>
</evidence>
<evidence type="ECO:0000256" key="3">
    <source>
        <dbReference type="ARBA" id="ARBA00022676"/>
    </source>
</evidence>
<feature type="transmembrane region" description="Helical" evidence="8">
    <location>
        <begin position="297"/>
        <end position="316"/>
    </location>
</feature>
<feature type="transmembrane region" description="Helical" evidence="8">
    <location>
        <begin position="50"/>
        <end position="72"/>
    </location>
</feature>
<sequence length="457" mass="51629">MKKYLKYFLVISLLVFGLFLRIYKLQERTLFDADQEWLATRADKIVKGDFALLGQVTSVGNFSIGPGYIYLVSFTSLLMDNNPISGAVLSVILGVITLFLIYLFADRFIDNKTSIILLLLTVTSFNLITWDQTPWAPSLFFIAQIILLTGAYLSQKNQIGYLVMSLGFILGFQSHFGIVLSLFSILTYFIFANPVRPKMLTIVYTSLIVIIGLSSNIVFDVAHNFSNFNKLAGIFKGDSLDYFLGFGKIINILSNNIVPTLYPRNVNILDNIIVKGIFALILVNCISFLRDKNKNKLSLLLLITTAFPSLFFFIQQGKFSEYYLLMTVPSLLFMLAFFLKTLSKQKAIFIFVLIVATYLNLKAWYGYKKSWSLKSKTDIAEFIVDKVGYENYGISLSTKLGDGFGFKYIFDYYGIKADVPPKKGETKIFSIIIPDGFDGMKGLKTFDGIGLIWQGFD</sequence>
<comment type="subcellular location">
    <subcellularLocation>
        <location evidence="1">Cell membrane</location>
        <topology evidence="1">Multi-pass membrane protein</topology>
    </subcellularLocation>
</comment>
<dbReference type="InterPro" id="IPR038731">
    <property type="entry name" value="RgtA/B/C-like"/>
</dbReference>
<feature type="transmembrane region" description="Helical" evidence="8">
    <location>
        <begin position="322"/>
        <end position="340"/>
    </location>
</feature>
<dbReference type="GO" id="GO:0009103">
    <property type="term" value="P:lipopolysaccharide biosynthetic process"/>
    <property type="evidence" value="ECO:0007669"/>
    <property type="project" value="UniProtKB-ARBA"/>
</dbReference>
<reference evidence="10 11" key="1">
    <citation type="journal article" date="2015" name="Nature">
        <title>rRNA introns, odd ribosomes, and small enigmatic genomes across a large radiation of phyla.</title>
        <authorList>
            <person name="Brown C.T."/>
            <person name="Hug L.A."/>
            <person name="Thomas B.C."/>
            <person name="Sharon I."/>
            <person name="Castelle C.J."/>
            <person name="Singh A."/>
            <person name="Wilkins M.J."/>
            <person name="Williams K.H."/>
            <person name="Banfield J.F."/>
        </authorList>
    </citation>
    <scope>NUCLEOTIDE SEQUENCE [LARGE SCALE GENOMIC DNA]</scope>
</reference>
<comment type="caution">
    <text evidence="10">The sequence shown here is derived from an EMBL/GenBank/DDBJ whole genome shotgun (WGS) entry which is preliminary data.</text>
</comment>
<keyword evidence="6 8" id="KW-1133">Transmembrane helix</keyword>
<keyword evidence="5 8" id="KW-0812">Transmembrane</keyword>
<evidence type="ECO:0000256" key="2">
    <source>
        <dbReference type="ARBA" id="ARBA00022475"/>
    </source>
</evidence>
<feature type="transmembrane region" description="Helical" evidence="8">
    <location>
        <begin position="268"/>
        <end position="290"/>
    </location>
</feature>
<keyword evidence="3" id="KW-0328">Glycosyltransferase</keyword>
<evidence type="ECO:0000256" key="4">
    <source>
        <dbReference type="ARBA" id="ARBA00022679"/>
    </source>
</evidence>
<protein>
    <recommendedName>
        <fullName evidence="9">Glycosyltransferase RgtA/B/C/D-like domain-containing protein</fullName>
    </recommendedName>
</protein>
<keyword evidence="7 8" id="KW-0472">Membrane</keyword>
<feature type="transmembrane region" description="Helical" evidence="8">
    <location>
        <begin position="135"/>
        <end position="154"/>
    </location>
</feature>
<dbReference type="Pfam" id="PF13231">
    <property type="entry name" value="PMT_2"/>
    <property type="match status" value="1"/>
</dbReference>
<dbReference type="AlphaFoldDB" id="A0A0G0CY18"/>
<dbReference type="GO" id="GO:0005886">
    <property type="term" value="C:plasma membrane"/>
    <property type="evidence" value="ECO:0007669"/>
    <property type="project" value="UniProtKB-SubCell"/>
</dbReference>
<feature type="domain" description="Glycosyltransferase RgtA/B/C/D-like" evidence="9">
    <location>
        <begin position="66"/>
        <end position="214"/>
    </location>
</feature>
<evidence type="ECO:0000256" key="6">
    <source>
        <dbReference type="ARBA" id="ARBA00022989"/>
    </source>
</evidence>
<name>A0A0G0CY18_9BACT</name>
<evidence type="ECO:0000313" key="10">
    <source>
        <dbReference type="EMBL" id="KKP48277.1"/>
    </source>
</evidence>
<keyword evidence="4" id="KW-0808">Transferase</keyword>
<evidence type="ECO:0000256" key="8">
    <source>
        <dbReference type="SAM" id="Phobius"/>
    </source>
</evidence>
<dbReference type="GO" id="GO:0016763">
    <property type="term" value="F:pentosyltransferase activity"/>
    <property type="evidence" value="ECO:0007669"/>
    <property type="project" value="TreeGrafter"/>
</dbReference>
<organism evidence="10 11">
    <name type="scientific">Candidatus Woesebacteria bacterium GW2011_GWA2_33_28</name>
    <dbReference type="NCBI Taxonomy" id="1618561"/>
    <lineage>
        <taxon>Bacteria</taxon>
        <taxon>Candidatus Woeseibacteriota</taxon>
    </lineage>
</organism>
<feature type="transmembrane region" description="Helical" evidence="8">
    <location>
        <begin position="84"/>
        <end position="105"/>
    </location>
</feature>
<evidence type="ECO:0000259" key="9">
    <source>
        <dbReference type="Pfam" id="PF13231"/>
    </source>
</evidence>
<feature type="transmembrane region" description="Helical" evidence="8">
    <location>
        <begin position="166"/>
        <end position="190"/>
    </location>
</feature>
<accession>A0A0G0CY18</accession>
<dbReference type="Proteomes" id="UP000033995">
    <property type="component" value="Unassembled WGS sequence"/>
</dbReference>
<dbReference type="EMBL" id="LBOZ01000001">
    <property type="protein sequence ID" value="KKP48277.1"/>
    <property type="molecule type" value="Genomic_DNA"/>
</dbReference>
<dbReference type="PANTHER" id="PTHR33908:SF11">
    <property type="entry name" value="MEMBRANE PROTEIN"/>
    <property type="match status" value="1"/>
</dbReference>
<dbReference type="InterPro" id="IPR050297">
    <property type="entry name" value="LipidA_mod_glycosyltrf_83"/>
</dbReference>